<protein>
    <submittedName>
        <fullName evidence="2">Uncharacterized protein</fullName>
    </submittedName>
</protein>
<evidence type="ECO:0000313" key="3">
    <source>
        <dbReference type="Proteomes" id="UP000807025"/>
    </source>
</evidence>
<accession>A0A9P5ZJQ5</accession>
<feature type="compositionally biased region" description="Polar residues" evidence="1">
    <location>
        <begin position="181"/>
        <end position="192"/>
    </location>
</feature>
<dbReference type="InterPro" id="IPR029063">
    <property type="entry name" value="SAM-dependent_MTases_sf"/>
</dbReference>
<feature type="region of interest" description="Disordered" evidence="1">
    <location>
        <begin position="175"/>
        <end position="194"/>
    </location>
</feature>
<evidence type="ECO:0000313" key="2">
    <source>
        <dbReference type="EMBL" id="KAF9489537.1"/>
    </source>
</evidence>
<reference evidence="2" key="1">
    <citation type="submission" date="2020-11" db="EMBL/GenBank/DDBJ databases">
        <authorList>
            <consortium name="DOE Joint Genome Institute"/>
            <person name="Ahrendt S."/>
            <person name="Riley R."/>
            <person name="Andreopoulos W."/>
            <person name="Labutti K."/>
            <person name="Pangilinan J."/>
            <person name="Ruiz-Duenas F.J."/>
            <person name="Barrasa J.M."/>
            <person name="Sanchez-Garcia M."/>
            <person name="Camarero S."/>
            <person name="Miyauchi S."/>
            <person name="Serrano A."/>
            <person name="Linde D."/>
            <person name="Babiker R."/>
            <person name="Drula E."/>
            <person name="Ayuso-Fernandez I."/>
            <person name="Pacheco R."/>
            <person name="Padilla G."/>
            <person name="Ferreira P."/>
            <person name="Barriuso J."/>
            <person name="Kellner H."/>
            <person name="Castanera R."/>
            <person name="Alfaro M."/>
            <person name="Ramirez L."/>
            <person name="Pisabarro A.G."/>
            <person name="Kuo A."/>
            <person name="Tritt A."/>
            <person name="Lipzen A."/>
            <person name="He G."/>
            <person name="Yan M."/>
            <person name="Ng V."/>
            <person name="Cullen D."/>
            <person name="Martin F."/>
            <person name="Rosso M.-N."/>
            <person name="Henrissat B."/>
            <person name="Hibbett D."/>
            <person name="Martinez A.T."/>
            <person name="Grigoriev I.V."/>
        </authorList>
    </citation>
    <scope>NUCLEOTIDE SEQUENCE</scope>
    <source>
        <strain evidence="2">ATCC 90797</strain>
    </source>
</reference>
<evidence type="ECO:0000256" key="1">
    <source>
        <dbReference type="SAM" id="MobiDB-lite"/>
    </source>
</evidence>
<dbReference type="SUPFAM" id="SSF53335">
    <property type="entry name" value="S-adenosyl-L-methionine-dependent methyltransferases"/>
    <property type="match status" value="1"/>
</dbReference>
<dbReference type="Proteomes" id="UP000807025">
    <property type="component" value="Unassembled WGS sequence"/>
</dbReference>
<organism evidence="2 3">
    <name type="scientific">Pleurotus eryngii</name>
    <name type="common">Boletus of the steppes</name>
    <dbReference type="NCBI Taxonomy" id="5323"/>
    <lineage>
        <taxon>Eukaryota</taxon>
        <taxon>Fungi</taxon>
        <taxon>Dikarya</taxon>
        <taxon>Basidiomycota</taxon>
        <taxon>Agaricomycotina</taxon>
        <taxon>Agaricomycetes</taxon>
        <taxon>Agaricomycetidae</taxon>
        <taxon>Agaricales</taxon>
        <taxon>Pleurotineae</taxon>
        <taxon>Pleurotaceae</taxon>
        <taxon>Pleurotus</taxon>
    </lineage>
</organism>
<sequence length="289" mass="32669">MSRFRGERVSSSGNISNSMRHNYGEYGVDEYYRRVGATYKNPHFPGVKACTFQWMNKWYEHEGNQPDADTKLMSPLVFDMACGSGEVTISVLEWWHIGKLQSASPNINSSASQMHSSQVQPRRKEIVPPSLPTDAHPPVILAADPYTSEAYRLRTSRLCSSLSFREIAEGAVPPIADASNGLPSPSPVTTTHAEPHSLAVEERPIDMVFCSFALHLIEDPSELFALLWELSTKSKWLIVIAPHKKPEIKEGWGWTKWDSVKWAPCQMLDQQNDILHERVHCRIFRSHNA</sequence>
<keyword evidence="3" id="KW-1185">Reference proteome</keyword>
<proteinExistence type="predicted"/>
<comment type="caution">
    <text evidence="2">The sequence shown here is derived from an EMBL/GenBank/DDBJ whole genome shotgun (WGS) entry which is preliminary data.</text>
</comment>
<dbReference type="OrthoDB" id="66144at2759"/>
<dbReference type="EMBL" id="MU154667">
    <property type="protein sequence ID" value="KAF9489537.1"/>
    <property type="molecule type" value="Genomic_DNA"/>
</dbReference>
<gene>
    <name evidence="2" type="ORF">BDN71DRAFT_1455894</name>
</gene>
<name>A0A9P5ZJQ5_PLEER</name>
<dbReference type="AlphaFoldDB" id="A0A9P5ZJQ5"/>